<gene>
    <name evidence="1" type="ORF">ROHU_027086</name>
</gene>
<dbReference type="PANTHER" id="PTHR11505">
    <property type="entry name" value="L1 TRANSPOSABLE ELEMENT-RELATED"/>
    <property type="match status" value="1"/>
</dbReference>
<sequence length="115" mass="13029">MSKVTKTQHSTSERVNEMEKRIADLEEWAVDVRDAVGNTLKVQENLKAKLSDLEGRSQHNNLRIYGIPEGCEGSNVMEFVAEFIKSELNVLQDIDLQIQRAHRALVPKPSQEVQA</sequence>
<evidence type="ECO:0000313" key="1">
    <source>
        <dbReference type="EMBL" id="RXN17128.1"/>
    </source>
</evidence>
<name>A0A498M853_LABRO</name>
<organism evidence="1 2">
    <name type="scientific">Labeo rohita</name>
    <name type="common">Indian major carp</name>
    <name type="synonym">Cyprinus rohita</name>
    <dbReference type="NCBI Taxonomy" id="84645"/>
    <lineage>
        <taxon>Eukaryota</taxon>
        <taxon>Metazoa</taxon>
        <taxon>Chordata</taxon>
        <taxon>Craniata</taxon>
        <taxon>Vertebrata</taxon>
        <taxon>Euteleostomi</taxon>
        <taxon>Actinopterygii</taxon>
        <taxon>Neopterygii</taxon>
        <taxon>Teleostei</taxon>
        <taxon>Ostariophysi</taxon>
        <taxon>Cypriniformes</taxon>
        <taxon>Cyprinidae</taxon>
        <taxon>Labeoninae</taxon>
        <taxon>Labeonini</taxon>
        <taxon>Labeo</taxon>
    </lineage>
</organism>
<comment type="caution">
    <text evidence="1">The sequence shown here is derived from an EMBL/GenBank/DDBJ whole genome shotgun (WGS) entry which is preliminary data.</text>
</comment>
<dbReference type="EMBL" id="QBIY01012759">
    <property type="protein sequence ID" value="RXN17128.1"/>
    <property type="molecule type" value="Genomic_DNA"/>
</dbReference>
<protein>
    <submittedName>
        <fullName evidence="1">LINE-1 type transposase domain-containing 1</fullName>
    </submittedName>
</protein>
<evidence type="ECO:0000313" key="2">
    <source>
        <dbReference type="Proteomes" id="UP000290572"/>
    </source>
</evidence>
<keyword evidence="2" id="KW-1185">Reference proteome</keyword>
<dbReference type="AlphaFoldDB" id="A0A498M853"/>
<dbReference type="Proteomes" id="UP000290572">
    <property type="component" value="Unassembled WGS sequence"/>
</dbReference>
<accession>A0A498M853</accession>
<proteinExistence type="predicted"/>
<dbReference type="STRING" id="84645.A0A498M853"/>
<reference evidence="1 2" key="1">
    <citation type="submission" date="2018-03" db="EMBL/GenBank/DDBJ databases">
        <title>Draft genome sequence of Rohu Carp (Labeo rohita).</title>
        <authorList>
            <person name="Das P."/>
            <person name="Kushwaha B."/>
            <person name="Joshi C.G."/>
            <person name="Kumar D."/>
            <person name="Nagpure N.S."/>
            <person name="Sahoo L."/>
            <person name="Das S.P."/>
            <person name="Bit A."/>
            <person name="Patnaik S."/>
            <person name="Meher P.K."/>
            <person name="Jayasankar P."/>
            <person name="Koringa P.G."/>
            <person name="Patel N.V."/>
            <person name="Hinsu A.T."/>
            <person name="Kumar R."/>
            <person name="Pandey M."/>
            <person name="Agarwal S."/>
            <person name="Srivastava S."/>
            <person name="Singh M."/>
            <person name="Iquebal M.A."/>
            <person name="Jaiswal S."/>
            <person name="Angadi U.B."/>
            <person name="Kumar N."/>
            <person name="Raza M."/>
            <person name="Shah T.M."/>
            <person name="Rai A."/>
            <person name="Jena J.K."/>
        </authorList>
    </citation>
    <scope>NUCLEOTIDE SEQUENCE [LARGE SCALE GENOMIC DNA]</scope>
    <source>
        <strain evidence="1">DASCIFA01</strain>
        <tissue evidence="1">Testis</tissue>
    </source>
</reference>
<dbReference type="Gene3D" id="3.30.70.1820">
    <property type="entry name" value="L1 transposable element, RRM domain"/>
    <property type="match status" value="1"/>
</dbReference>
<dbReference type="InterPro" id="IPR004244">
    <property type="entry name" value="Transposase_22"/>
</dbReference>